<feature type="region of interest" description="Disordered" evidence="1">
    <location>
        <begin position="283"/>
        <end position="475"/>
    </location>
</feature>
<feature type="compositionally biased region" description="Acidic residues" evidence="1">
    <location>
        <begin position="443"/>
        <end position="475"/>
    </location>
</feature>
<feature type="compositionally biased region" description="Acidic residues" evidence="1">
    <location>
        <begin position="225"/>
        <end position="240"/>
    </location>
</feature>
<organism evidence="2 3">
    <name type="scientific">Triparma laevis f. longispina</name>
    <dbReference type="NCBI Taxonomy" id="1714387"/>
    <lineage>
        <taxon>Eukaryota</taxon>
        <taxon>Sar</taxon>
        <taxon>Stramenopiles</taxon>
        <taxon>Ochrophyta</taxon>
        <taxon>Bolidophyceae</taxon>
        <taxon>Parmales</taxon>
        <taxon>Triparmaceae</taxon>
        <taxon>Triparma</taxon>
    </lineage>
</organism>
<feature type="compositionally biased region" description="Basic residues" evidence="1">
    <location>
        <begin position="323"/>
        <end position="335"/>
    </location>
</feature>
<dbReference type="AlphaFoldDB" id="A0A9W7AWG1"/>
<feature type="compositionally biased region" description="Acidic residues" evidence="1">
    <location>
        <begin position="339"/>
        <end position="354"/>
    </location>
</feature>
<feature type="compositionally biased region" description="Acidic residues" evidence="1">
    <location>
        <begin position="374"/>
        <end position="394"/>
    </location>
</feature>
<feature type="compositionally biased region" description="Acidic residues" evidence="1">
    <location>
        <begin position="287"/>
        <end position="298"/>
    </location>
</feature>
<dbReference type="EMBL" id="BRXW01000912">
    <property type="protein sequence ID" value="GMH79091.1"/>
    <property type="molecule type" value="Genomic_DNA"/>
</dbReference>
<evidence type="ECO:0000313" key="2">
    <source>
        <dbReference type="EMBL" id="GMH79091.1"/>
    </source>
</evidence>
<gene>
    <name evidence="2" type="ORF">TrLO_g7750</name>
</gene>
<proteinExistence type="predicted"/>
<reference evidence="3" key="1">
    <citation type="journal article" date="2023" name="Commun. Biol.">
        <title>Genome analysis of Parmales, the sister group of diatoms, reveals the evolutionary specialization of diatoms from phago-mixotrophs to photoautotrophs.</title>
        <authorList>
            <person name="Ban H."/>
            <person name="Sato S."/>
            <person name="Yoshikawa S."/>
            <person name="Yamada K."/>
            <person name="Nakamura Y."/>
            <person name="Ichinomiya M."/>
            <person name="Sato N."/>
            <person name="Blanc-Mathieu R."/>
            <person name="Endo H."/>
            <person name="Kuwata A."/>
            <person name="Ogata H."/>
        </authorList>
    </citation>
    <scope>NUCLEOTIDE SEQUENCE [LARGE SCALE GENOMIC DNA]</scope>
    <source>
        <strain evidence="3">NIES 3700</strain>
    </source>
</reference>
<feature type="compositionally biased region" description="Low complexity" evidence="1">
    <location>
        <begin position="422"/>
        <end position="433"/>
    </location>
</feature>
<protein>
    <submittedName>
        <fullName evidence="2">Uncharacterized protein</fullName>
    </submittedName>
</protein>
<accession>A0A9W7AWG1</accession>
<sequence length="475" mass="52401">MAPSQPPTHLSVSSKNVAVTEQWKDLNMEPGVRLRDAGGKDIKVAKNAMKNAVKKSQLTDLKNQKFLFLFDGLVGVKDAGTVGKVFDLDMDLPRVVFEGEGEGRVEITGKKYHTKSRFLPLLFNKATEVNVSDIFTEIVVFSSGTLSTTAAVEVTPEVKATMYRGGSEMSEVGIKGLKKGKVEGDEYQGKEGEGEEAMLEKAFGGKERRSSGRSNKSQVAYGGLDSDEEDEDEEEAGDFDVEPKKVRAPRRKSAETKIDYSAMGDDSESDDFELIAKLSARKKQEVIELDDSDEEEEEAKPIVKEAPKKASPAKKDTPAKKTTPAKKKLPAKKRKIVDSDSDSDEAEFEEDDDIVVERRNSSGRGSAKKSISYVDDEDESEEEVEFDSDEESFEFEPKKKVAKKNPAATKKKSPAKAKKSPAPKAAKNAAPAKTKQKKKQERDSDEEESDDEAEFDVDDESVEAEFDIDDNDSDF</sequence>
<feature type="region of interest" description="Disordered" evidence="1">
    <location>
        <begin position="203"/>
        <end position="270"/>
    </location>
</feature>
<evidence type="ECO:0000256" key="1">
    <source>
        <dbReference type="SAM" id="MobiDB-lite"/>
    </source>
</evidence>
<dbReference type="Proteomes" id="UP001165122">
    <property type="component" value="Unassembled WGS sequence"/>
</dbReference>
<name>A0A9W7AWG1_9STRA</name>
<evidence type="ECO:0000313" key="3">
    <source>
        <dbReference type="Proteomes" id="UP001165122"/>
    </source>
</evidence>
<feature type="compositionally biased region" description="Basic and acidic residues" evidence="1">
    <location>
        <begin position="299"/>
        <end position="319"/>
    </location>
</feature>
<feature type="compositionally biased region" description="Basic residues" evidence="1">
    <location>
        <begin position="409"/>
        <end position="421"/>
    </location>
</feature>
<keyword evidence="3" id="KW-1185">Reference proteome</keyword>
<comment type="caution">
    <text evidence="2">The sequence shown here is derived from an EMBL/GenBank/DDBJ whole genome shotgun (WGS) entry which is preliminary data.</text>
</comment>
<dbReference type="OrthoDB" id="49501at2759"/>